<proteinExistence type="predicted"/>
<dbReference type="InterPro" id="IPR019660">
    <property type="entry name" value="Put_sensory_transdc_reg_YbjN"/>
</dbReference>
<keyword evidence="2" id="KW-1185">Reference proteome</keyword>
<evidence type="ECO:0000313" key="1">
    <source>
        <dbReference type="EMBL" id="MBB4014643.1"/>
    </source>
</evidence>
<evidence type="ECO:0000313" key="2">
    <source>
        <dbReference type="Proteomes" id="UP000561045"/>
    </source>
</evidence>
<dbReference type="AlphaFoldDB" id="A0A840BPT9"/>
<organism evidence="1 2">
    <name type="scientific">Niveibacterium umoris</name>
    <dbReference type="NCBI Taxonomy" id="1193620"/>
    <lineage>
        <taxon>Bacteria</taxon>
        <taxon>Pseudomonadati</taxon>
        <taxon>Pseudomonadota</taxon>
        <taxon>Betaproteobacteria</taxon>
        <taxon>Rhodocyclales</taxon>
        <taxon>Rhodocyclaceae</taxon>
        <taxon>Niveibacterium</taxon>
    </lineage>
</organism>
<dbReference type="EMBL" id="JACIET010000003">
    <property type="protein sequence ID" value="MBB4014643.1"/>
    <property type="molecule type" value="Genomic_DNA"/>
</dbReference>
<accession>A0A840BPT9</accession>
<dbReference type="Pfam" id="PF10722">
    <property type="entry name" value="YbjN"/>
    <property type="match status" value="1"/>
</dbReference>
<sequence>MIKFLSRFKNQLTSAAESDPPTVLAPSLQMPGSPWAADGDFLLEEQVTVSGLMALFRRVLLAFELDDDSLVVETESGRVRVMVDEARKLIALRTIFRFRERSDPAARLVLANRLNAGLILVRFSVVDEDVLYADYNLIFERGLPAYQLVTTIRRFINVARGGVTEFDTEDVIG</sequence>
<evidence type="ECO:0008006" key="3">
    <source>
        <dbReference type="Google" id="ProtNLM"/>
    </source>
</evidence>
<dbReference type="Proteomes" id="UP000561045">
    <property type="component" value="Unassembled WGS sequence"/>
</dbReference>
<reference evidence="1 2" key="1">
    <citation type="submission" date="2020-08" db="EMBL/GenBank/DDBJ databases">
        <title>Genomic Encyclopedia of Type Strains, Phase IV (KMG-IV): sequencing the most valuable type-strain genomes for metagenomic binning, comparative biology and taxonomic classification.</title>
        <authorList>
            <person name="Goeker M."/>
        </authorList>
    </citation>
    <scope>NUCLEOTIDE SEQUENCE [LARGE SCALE GENOMIC DNA]</scope>
    <source>
        <strain evidence="1 2">DSM 106739</strain>
    </source>
</reference>
<name>A0A840BPT9_9RHOO</name>
<protein>
    <recommendedName>
        <fullName evidence="3">YbjN domain-containing protein</fullName>
    </recommendedName>
</protein>
<gene>
    <name evidence="1" type="ORF">GGR36_003999</name>
</gene>
<dbReference type="RefSeq" id="WP_183637579.1">
    <property type="nucleotide sequence ID" value="NZ_BAABLE010000008.1"/>
</dbReference>
<comment type="caution">
    <text evidence="1">The sequence shown here is derived from an EMBL/GenBank/DDBJ whole genome shotgun (WGS) entry which is preliminary data.</text>
</comment>